<protein>
    <recommendedName>
        <fullName evidence="10">Lysosome-associated membrane glycoprotein 2-like luminal domain-containing protein</fullName>
    </recommendedName>
</protein>
<evidence type="ECO:0000256" key="5">
    <source>
        <dbReference type="ARBA" id="ARBA00022989"/>
    </source>
</evidence>
<accession>C3Z5U9</accession>
<feature type="transmembrane region" description="Helical" evidence="9">
    <location>
        <begin position="190"/>
        <end position="210"/>
    </location>
</feature>
<dbReference type="PANTHER" id="PTHR11506">
    <property type="entry name" value="LYSOSOME-ASSOCIATED MEMBRANE GLYCOPROTEIN"/>
    <property type="match status" value="1"/>
</dbReference>
<sequence>MTTPKPLTPSPEPPQGHYEVKDTKDRVCLLADMGLQFRVLYTNTDNETGTGIFNLPITANATGFCGVEHSNLNLTFYDDNFRARFDFSKANNHFHVSGFYFSYTELPSIFPGTKSPDGRRLINNNTMNIFSTDADKSYMCNADMNITVTKDVSILVRKVQLQPFGVKSGQFSSAQECPEDSNKGDNTVQIVIGVAMGVGVVVVLVSYIVVKKRTVNATSYADLY</sequence>
<keyword evidence="7" id="KW-0325">Glycoprotein</keyword>
<evidence type="ECO:0000256" key="3">
    <source>
        <dbReference type="ARBA" id="ARBA00022729"/>
    </source>
</evidence>
<organism>
    <name type="scientific">Branchiostoma floridae</name>
    <name type="common">Florida lancelet</name>
    <name type="synonym">Amphioxus</name>
    <dbReference type="NCBI Taxonomy" id="7739"/>
    <lineage>
        <taxon>Eukaryota</taxon>
        <taxon>Metazoa</taxon>
        <taxon>Chordata</taxon>
        <taxon>Cephalochordata</taxon>
        <taxon>Leptocardii</taxon>
        <taxon>Amphioxiformes</taxon>
        <taxon>Branchiostomatidae</taxon>
        <taxon>Branchiostoma</taxon>
    </lineage>
</organism>
<dbReference type="PROSITE" id="PS51407">
    <property type="entry name" value="LAMP_3"/>
    <property type="match status" value="1"/>
</dbReference>
<dbReference type="AlphaFoldDB" id="C3Z5U9"/>
<dbReference type="EMBL" id="GG666583">
    <property type="protein sequence ID" value="EEN52212.1"/>
    <property type="molecule type" value="Genomic_DNA"/>
</dbReference>
<feature type="disulfide bond" evidence="8">
    <location>
        <begin position="140"/>
        <end position="177"/>
    </location>
</feature>
<keyword evidence="8" id="KW-0458">Lysosome</keyword>
<dbReference type="eggNOG" id="KOG4818">
    <property type="taxonomic scope" value="Eukaryota"/>
</dbReference>
<evidence type="ECO:0000256" key="7">
    <source>
        <dbReference type="ARBA" id="ARBA00023180"/>
    </source>
</evidence>
<dbReference type="InterPro" id="IPR002000">
    <property type="entry name" value="Lysosome-assoc_membr_glycop"/>
</dbReference>
<comment type="similarity">
    <text evidence="8">Belongs to the LAMP family.</text>
</comment>
<keyword evidence="5 9" id="KW-1133">Transmembrane helix</keyword>
<evidence type="ECO:0000256" key="9">
    <source>
        <dbReference type="SAM" id="Phobius"/>
    </source>
</evidence>
<evidence type="ECO:0000256" key="4">
    <source>
        <dbReference type="ARBA" id="ARBA00022753"/>
    </source>
</evidence>
<dbReference type="InterPro" id="IPR048528">
    <property type="entry name" value="Lamp2-like_luminal"/>
</dbReference>
<reference evidence="11" key="1">
    <citation type="journal article" date="2008" name="Nature">
        <title>The amphioxus genome and the evolution of the chordate karyotype.</title>
        <authorList>
            <consortium name="US DOE Joint Genome Institute (JGI-PGF)"/>
            <person name="Putnam N.H."/>
            <person name="Butts T."/>
            <person name="Ferrier D.E.K."/>
            <person name="Furlong R.F."/>
            <person name="Hellsten U."/>
            <person name="Kawashima T."/>
            <person name="Robinson-Rechavi M."/>
            <person name="Shoguchi E."/>
            <person name="Terry A."/>
            <person name="Yu J.-K."/>
            <person name="Benito-Gutierrez E.L."/>
            <person name="Dubchak I."/>
            <person name="Garcia-Fernandez J."/>
            <person name="Gibson-Brown J.J."/>
            <person name="Grigoriev I.V."/>
            <person name="Horton A.C."/>
            <person name="de Jong P.J."/>
            <person name="Jurka J."/>
            <person name="Kapitonov V.V."/>
            <person name="Kohara Y."/>
            <person name="Kuroki Y."/>
            <person name="Lindquist E."/>
            <person name="Lucas S."/>
            <person name="Osoegawa K."/>
            <person name="Pennacchio L.A."/>
            <person name="Salamov A.A."/>
            <person name="Satou Y."/>
            <person name="Sauka-Spengler T."/>
            <person name="Schmutz J."/>
            <person name="Shin-I T."/>
            <person name="Toyoda A."/>
            <person name="Bronner-Fraser M."/>
            <person name="Fujiyama A."/>
            <person name="Holland L.Z."/>
            <person name="Holland P.W.H."/>
            <person name="Satoh N."/>
            <person name="Rokhsar D.S."/>
        </authorList>
    </citation>
    <scope>NUCLEOTIDE SEQUENCE [LARGE SCALE GENOMIC DNA]</scope>
    <source>
        <strain evidence="11">S238N-H82</strain>
        <tissue evidence="11">Testes</tissue>
    </source>
</reference>
<feature type="domain" description="Lysosome-associated membrane glycoprotein 2-like luminal" evidence="10">
    <location>
        <begin position="14"/>
        <end position="167"/>
    </location>
</feature>
<proteinExistence type="inferred from homology"/>
<dbReference type="PANTHER" id="PTHR11506:SF41">
    <property type="entry name" value="LYSOSOME-ASSOCIATED MEMBRANE GLYCOPROTEIN 1-LIKE"/>
    <property type="match status" value="1"/>
</dbReference>
<name>C3Z5U9_BRAFL</name>
<dbReference type="GO" id="GO:0010008">
    <property type="term" value="C:endosome membrane"/>
    <property type="evidence" value="ECO:0007669"/>
    <property type="project" value="UniProtKB-SubCell"/>
</dbReference>
<keyword evidence="4" id="KW-0967">Endosome</keyword>
<gene>
    <name evidence="11" type="ORF">BRAFLDRAFT_202759</name>
</gene>
<comment type="subcellular location">
    <subcellularLocation>
        <location evidence="1">Endosome membrane</location>
        <topology evidence="1">Single-pass type I membrane protein</topology>
    </subcellularLocation>
    <subcellularLocation>
        <location evidence="8">Lysosome membrane</location>
        <topology evidence="8">Single-pass type I membrane protein</topology>
    </subcellularLocation>
</comment>
<comment type="caution">
    <text evidence="8">Lacks conserved residue(s) required for the propagation of feature annotation.</text>
</comment>
<evidence type="ECO:0000256" key="8">
    <source>
        <dbReference type="PROSITE-ProRule" id="PRU00740"/>
    </source>
</evidence>
<evidence type="ECO:0000313" key="11">
    <source>
        <dbReference type="EMBL" id="EEN52212.1"/>
    </source>
</evidence>
<evidence type="ECO:0000259" key="10">
    <source>
        <dbReference type="Pfam" id="PF01299"/>
    </source>
</evidence>
<keyword evidence="6 8" id="KW-0472">Membrane</keyword>
<dbReference type="PRINTS" id="PR00336">
    <property type="entry name" value="LYSASSOCTDMP"/>
</dbReference>
<evidence type="ECO:0000256" key="2">
    <source>
        <dbReference type="ARBA" id="ARBA00022692"/>
    </source>
</evidence>
<evidence type="ECO:0000256" key="6">
    <source>
        <dbReference type="ARBA" id="ARBA00023136"/>
    </source>
</evidence>
<dbReference type="GO" id="GO:0005765">
    <property type="term" value="C:lysosomal membrane"/>
    <property type="evidence" value="ECO:0007669"/>
    <property type="project" value="UniProtKB-SubCell"/>
</dbReference>
<evidence type="ECO:0000256" key="1">
    <source>
        <dbReference type="ARBA" id="ARBA00004530"/>
    </source>
</evidence>
<keyword evidence="3" id="KW-0732">Signal</keyword>
<keyword evidence="8" id="KW-1015">Disulfide bond</keyword>
<dbReference type="FunFam" id="2.40.160.110:FF:000008">
    <property type="entry name" value="Uncharacterized protein"/>
    <property type="match status" value="1"/>
</dbReference>
<dbReference type="InParanoid" id="C3Z5U9"/>
<dbReference type="Gene3D" id="2.40.160.110">
    <property type="match status" value="1"/>
</dbReference>
<keyword evidence="2 8" id="KW-0812">Transmembrane</keyword>
<dbReference type="Pfam" id="PF01299">
    <property type="entry name" value="Lamp2-like_luminal"/>
    <property type="match status" value="1"/>
</dbReference>